<dbReference type="PANTHER" id="PTHR24148:SF82">
    <property type="entry name" value="HETEROKARYON INCOMPATIBILITY DOMAIN-CONTAINING PROTEIN"/>
    <property type="match status" value="1"/>
</dbReference>
<dbReference type="PANTHER" id="PTHR24148">
    <property type="entry name" value="ANKYRIN REPEAT DOMAIN-CONTAINING PROTEIN 39 HOMOLOG-RELATED"/>
    <property type="match status" value="1"/>
</dbReference>
<dbReference type="EMBL" id="JAATWM020000035">
    <property type="protein sequence ID" value="KAF9872851.1"/>
    <property type="molecule type" value="Genomic_DNA"/>
</dbReference>
<dbReference type="OrthoDB" id="3557394at2759"/>
<dbReference type="AlphaFoldDB" id="A0A9P6LH44"/>
<dbReference type="InterPro" id="IPR010730">
    <property type="entry name" value="HET"/>
</dbReference>
<dbReference type="RefSeq" id="XP_038742312.1">
    <property type="nucleotide sequence ID" value="XM_038892429.1"/>
</dbReference>
<proteinExistence type="predicted"/>
<organism evidence="2 3">
    <name type="scientific">Colletotrichum karsti</name>
    <dbReference type="NCBI Taxonomy" id="1095194"/>
    <lineage>
        <taxon>Eukaryota</taxon>
        <taxon>Fungi</taxon>
        <taxon>Dikarya</taxon>
        <taxon>Ascomycota</taxon>
        <taxon>Pezizomycotina</taxon>
        <taxon>Sordariomycetes</taxon>
        <taxon>Hypocreomycetidae</taxon>
        <taxon>Glomerellales</taxon>
        <taxon>Glomerellaceae</taxon>
        <taxon>Colletotrichum</taxon>
        <taxon>Colletotrichum boninense species complex</taxon>
    </lineage>
</organism>
<dbReference type="Proteomes" id="UP000781932">
    <property type="component" value="Unassembled WGS sequence"/>
</dbReference>
<accession>A0A9P6LH44</accession>
<feature type="domain" description="Heterokaryon incompatibility" evidence="1">
    <location>
        <begin position="42"/>
        <end position="239"/>
    </location>
</feature>
<gene>
    <name evidence="2" type="ORF">CkaCkLH20_09714</name>
</gene>
<protein>
    <submittedName>
        <fullName evidence="2">Heterokaryon incompatibility protein</fullName>
    </submittedName>
</protein>
<name>A0A9P6LH44_9PEZI</name>
<comment type="caution">
    <text evidence="2">The sequence shown here is derived from an EMBL/GenBank/DDBJ whole genome shotgun (WGS) entry which is preliminary data.</text>
</comment>
<sequence length="786" mass="89672">MSTFQYRKELRGQEIRLLCLLPGDWLDDLKAELYVADQTHQYAALSYAWGSSRKSNQIIVNSEVQYITFNLDRALRAIRRPTSPVTIWVDSICINQKDAAEKSNQVGLMHDIFGSATQVFAYIGDGLDRSRKDYPRRFNILRKSSFVHFTGKPDDLPLIENSLRLWRDSPPGSLSEHEEILCLCSVISAPLHVESPETLQQLLPGQTTSADEQRCRQISERIRLFAVSDWWNRMWIIQEACVAKELTITYGRVSIPFKAIVQGARRFLDQFSSNSSELGKVVSYLVGKTDTIDFLRVRGSYRASALATNSALLWLLRNFRNRRSSEPRDKVFALLRLADGLRSENVFSHVELYVDTDYRVSVKELFSRVTHQIIRQTGLLWVTTFDLLAKRGTDMPSARWDVPTWVPDWSSDYLVPGWNQQRITLHGELFQGFNSSRARFRHLKFGAEDRIVLPQEHFQRLADGYVDPKAGWETVHYVPAQIDSVDPDGHDLFLLSAPGVSCGKVDGVSDAIASSLSNLGDVIRQLILCYWPISVRGQVLHREPLLEVVARCLCYGIRTEARPDGYNPPRGLNPSEMREITCWTLRRCSSNISDPSISNFASDLMPKVIALKPEHELTIRTECEVENNEPWYWSNLPKADNPLDDLEHGLRLMNFSQSVPDFNPEDSETIWAKDQQWMEDTVRAVAGGFRLFVTSKGQIGLGPERMRQGDEVCILQGGLMPYILRRRSAEDPSVTMVGTCYAEGIMHWGDEARGYGDDPGDIEGLEHKVRRKMRVRNISEEEFLIY</sequence>
<evidence type="ECO:0000259" key="1">
    <source>
        <dbReference type="Pfam" id="PF06985"/>
    </source>
</evidence>
<dbReference type="Pfam" id="PF26639">
    <property type="entry name" value="Het-6_barrel"/>
    <property type="match status" value="1"/>
</dbReference>
<dbReference type="GeneID" id="62165503"/>
<reference evidence="2" key="2">
    <citation type="submission" date="2020-11" db="EMBL/GenBank/DDBJ databases">
        <title>Whole genome sequencing of Colletotrichum sp.</title>
        <authorList>
            <person name="Li H."/>
        </authorList>
    </citation>
    <scope>NUCLEOTIDE SEQUENCE</scope>
    <source>
        <strain evidence="2">CkLH20</strain>
    </source>
</reference>
<dbReference type="Pfam" id="PF06985">
    <property type="entry name" value="HET"/>
    <property type="match status" value="1"/>
</dbReference>
<keyword evidence="3" id="KW-1185">Reference proteome</keyword>
<dbReference type="InterPro" id="IPR052895">
    <property type="entry name" value="HetReg/Transcr_Mod"/>
</dbReference>
<evidence type="ECO:0000313" key="3">
    <source>
        <dbReference type="Proteomes" id="UP000781932"/>
    </source>
</evidence>
<reference evidence="2" key="1">
    <citation type="submission" date="2020-03" db="EMBL/GenBank/DDBJ databases">
        <authorList>
            <person name="He L."/>
        </authorList>
    </citation>
    <scope>NUCLEOTIDE SEQUENCE</scope>
    <source>
        <strain evidence="2">CkLH20</strain>
    </source>
</reference>
<evidence type="ECO:0000313" key="2">
    <source>
        <dbReference type="EMBL" id="KAF9872851.1"/>
    </source>
</evidence>